<evidence type="ECO:0000313" key="4">
    <source>
        <dbReference type="EMBL" id="CAD9862546.1"/>
    </source>
</evidence>
<gene>
    <name evidence="4" type="ORF">FJAP1339_LOCUS5078</name>
</gene>
<keyword evidence="2" id="KW-0812">Transmembrane</keyword>
<keyword evidence="2" id="KW-1133">Transmembrane helix</keyword>
<keyword evidence="3" id="KW-0732">Signal</keyword>
<evidence type="ECO:0000256" key="3">
    <source>
        <dbReference type="SAM" id="SignalP"/>
    </source>
</evidence>
<feature type="transmembrane region" description="Helical" evidence="2">
    <location>
        <begin position="388"/>
        <end position="408"/>
    </location>
</feature>
<organism evidence="4">
    <name type="scientific">Fibrocapsa japonica</name>
    <dbReference type="NCBI Taxonomy" id="94617"/>
    <lineage>
        <taxon>Eukaryota</taxon>
        <taxon>Sar</taxon>
        <taxon>Stramenopiles</taxon>
        <taxon>Ochrophyta</taxon>
        <taxon>Raphidophyceae</taxon>
        <taxon>Chattonellales</taxon>
        <taxon>Chattonellaceae</taxon>
        <taxon>Fibrocapsa</taxon>
    </lineage>
</organism>
<accession>A0A7S2UY46</accession>
<feature type="signal peptide" evidence="3">
    <location>
        <begin position="1"/>
        <end position="17"/>
    </location>
</feature>
<protein>
    <submittedName>
        <fullName evidence="4">Uncharacterized protein</fullName>
    </submittedName>
</protein>
<reference evidence="4" key="1">
    <citation type="submission" date="2021-01" db="EMBL/GenBank/DDBJ databases">
        <authorList>
            <person name="Corre E."/>
            <person name="Pelletier E."/>
            <person name="Niang G."/>
            <person name="Scheremetjew M."/>
            <person name="Finn R."/>
            <person name="Kale V."/>
            <person name="Holt S."/>
            <person name="Cochrane G."/>
            <person name="Meng A."/>
            <person name="Brown T."/>
            <person name="Cohen L."/>
        </authorList>
    </citation>
    <scope>NUCLEOTIDE SEQUENCE</scope>
    <source>
        <strain evidence="4">CCMP1661</strain>
    </source>
</reference>
<dbReference type="AlphaFoldDB" id="A0A7S2UY46"/>
<dbReference type="EMBL" id="HBHR01010620">
    <property type="protein sequence ID" value="CAD9862546.1"/>
    <property type="molecule type" value="Transcribed_RNA"/>
</dbReference>
<proteinExistence type="predicted"/>
<sequence>MPKRLLSLALVFGHAIAQSHIQLSFFDSGAADSPVIYYNGKQIEPLHPNQAAEALARVAGQPSPVGYSMTNLPAHSPLQPPPEMTFFMHLNGVNPEEVGMRGMQGWLNAPGGIHLPVTAAPHDHLDHPFIHQILGESPEDDVSLQAGVCGAASGVEGEMLLSTTACKNAVKSTFGHEEAACTGHLEEAVSALEAVGLRLSYQGNPTAECGSWLVEDKTPTPPTTATAGVGGGARAATYDMNDEVSRSLFEEVHLLSTFPAAATTTPSATEGKISMVDVSSFMMVGRQFGRDSVEFRLATMMVDALADQALRSVLAETPEGARPRTGAVLVTPSRPSAAAAGPHHARRRLTSATTSATYQAPRVLLTATNSSSTNATAIPIEDIVQYQINLWVAIGLITAVFAAIMAMCTMEINPDNILTAKFQADLSGLKVD</sequence>
<keyword evidence="2" id="KW-0472">Membrane</keyword>
<feature type="region of interest" description="Disordered" evidence="1">
    <location>
        <begin position="321"/>
        <end position="352"/>
    </location>
</feature>
<evidence type="ECO:0000256" key="1">
    <source>
        <dbReference type="SAM" id="MobiDB-lite"/>
    </source>
</evidence>
<feature type="compositionally biased region" description="Low complexity" evidence="1">
    <location>
        <begin position="332"/>
        <end position="342"/>
    </location>
</feature>
<name>A0A7S2UY46_9STRA</name>
<evidence type="ECO:0000256" key="2">
    <source>
        <dbReference type="SAM" id="Phobius"/>
    </source>
</evidence>
<feature type="chain" id="PRO_5031312391" evidence="3">
    <location>
        <begin position="18"/>
        <end position="432"/>
    </location>
</feature>